<dbReference type="GO" id="GO:0008289">
    <property type="term" value="F:lipid binding"/>
    <property type="evidence" value="ECO:0007669"/>
    <property type="project" value="InterPro"/>
</dbReference>
<evidence type="ECO:0000313" key="3">
    <source>
        <dbReference type="EMBL" id="ASU32391.1"/>
    </source>
</evidence>
<dbReference type="InterPro" id="IPR028347">
    <property type="entry name" value="START_dom_prot"/>
</dbReference>
<dbReference type="PANTHER" id="PTHR19308:SF14">
    <property type="entry name" value="START DOMAIN-CONTAINING PROTEIN"/>
    <property type="match status" value="1"/>
</dbReference>
<sequence>MKKRLILLNILLFMFYAAIAQGNWELKKNENGIAVYTRKPVNGALKELRVICELDATKAQLISTLQDIGNYTDWVYSNKKSEILKSVGPHKIIYYTESSLPWPIKNRDLVVQLDINPGPEILDIQAKSLPEYLPQNKKFIRVPYSLAKWKVTEAPNNKLKVDYTFSVDPGGSIPSWLVNATMAIGPYNSFVKLREVLEKKNGK</sequence>
<name>A0A223NSB6_9SPHI</name>
<feature type="domain" description="START" evidence="2">
    <location>
        <begin position="24"/>
        <end position="202"/>
    </location>
</feature>
<dbReference type="SUPFAM" id="SSF55961">
    <property type="entry name" value="Bet v1-like"/>
    <property type="match status" value="1"/>
</dbReference>
<dbReference type="InterPro" id="IPR002913">
    <property type="entry name" value="START_lipid-bd_dom"/>
</dbReference>
<protein>
    <recommendedName>
        <fullName evidence="2">START domain-containing protein</fullName>
    </recommendedName>
</protein>
<proteinExistence type="predicted"/>
<reference evidence="3 4" key="1">
    <citation type="submission" date="2017-08" db="EMBL/GenBank/DDBJ databases">
        <title>Complete genome sequence of Mucilaginibacter sp. strain BJC16-A31.</title>
        <authorList>
            <consortium name="Henan University of Science and Technology"/>
            <person name="You X."/>
        </authorList>
    </citation>
    <scope>NUCLEOTIDE SEQUENCE [LARGE SCALE GENOMIC DNA]</scope>
    <source>
        <strain evidence="3 4">BJC16-A31</strain>
    </source>
</reference>
<dbReference type="InterPro" id="IPR023393">
    <property type="entry name" value="START-like_dom_sf"/>
</dbReference>
<dbReference type="PROSITE" id="PS50848">
    <property type="entry name" value="START"/>
    <property type="match status" value="1"/>
</dbReference>
<dbReference type="OrthoDB" id="5734556at2"/>
<feature type="signal peptide" evidence="1">
    <location>
        <begin position="1"/>
        <end position="20"/>
    </location>
</feature>
<evidence type="ECO:0000259" key="2">
    <source>
        <dbReference type="PROSITE" id="PS50848"/>
    </source>
</evidence>
<dbReference type="GO" id="GO:0005737">
    <property type="term" value="C:cytoplasm"/>
    <property type="evidence" value="ECO:0007669"/>
    <property type="project" value="UniProtKB-ARBA"/>
</dbReference>
<dbReference type="InterPro" id="IPR051213">
    <property type="entry name" value="START_lipid_transfer"/>
</dbReference>
<gene>
    <name evidence="3" type="ORF">MuYL_0488</name>
</gene>
<feature type="chain" id="PRO_5013144029" description="START domain-containing protein" evidence="1">
    <location>
        <begin position="21"/>
        <end position="203"/>
    </location>
</feature>
<keyword evidence="4" id="KW-1185">Reference proteome</keyword>
<dbReference type="Gene3D" id="3.30.530.20">
    <property type="match status" value="1"/>
</dbReference>
<dbReference type="RefSeq" id="WP_094568991.1">
    <property type="nucleotide sequence ID" value="NZ_CP022743.1"/>
</dbReference>
<dbReference type="AlphaFoldDB" id="A0A223NSB6"/>
<keyword evidence="1" id="KW-0732">Signal</keyword>
<dbReference type="KEGG" id="muc:MuYL_0488"/>
<dbReference type="PANTHER" id="PTHR19308">
    <property type="entry name" value="PHOSPHATIDYLCHOLINE TRANSFER PROTEIN"/>
    <property type="match status" value="1"/>
</dbReference>
<organism evidence="3 4">
    <name type="scientific">Mucilaginibacter xinganensis</name>
    <dbReference type="NCBI Taxonomy" id="1234841"/>
    <lineage>
        <taxon>Bacteria</taxon>
        <taxon>Pseudomonadati</taxon>
        <taxon>Bacteroidota</taxon>
        <taxon>Sphingobacteriia</taxon>
        <taxon>Sphingobacteriales</taxon>
        <taxon>Sphingobacteriaceae</taxon>
        <taxon>Mucilaginibacter</taxon>
    </lineage>
</organism>
<accession>A0A223NSB6</accession>
<dbReference type="Proteomes" id="UP000215002">
    <property type="component" value="Chromosome"/>
</dbReference>
<dbReference type="Pfam" id="PF01852">
    <property type="entry name" value="START"/>
    <property type="match status" value="1"/>
</dbReference>
<dbReference type="EMBL" id="CP022743">
    <property type="protein sequence ID" value="ASU32391.1"/>
    <property type="molecule type" value="Genomic_DNA"/>
</dbReference>
<evidence type="ECO:0000256" key="1">
    <source>
        <dbReference type="SAM" id="SignalP"/>
    </source>
</evidence>
<dbReference type="PIRSF" id="PIRSF039033">
    <property type="entry name" value="START_dom"/>
    <property type="match status" value="1"/>
</dbReference>
<evidence type="ECO:0000313" key="4">
    <source>
        <dbReference type="Proteomes" id="UP000215002"/>
    </source>
</evidence>